<dbReference type="EMBL" id="CP016808">
    <property type="protein sequence ID" value="ANY69427.1"/>
    <property type="molecule type" value="Genomic_DNA"/>
</dbReference>
<dbReference type="SUPFAM" id="SSF47203">
    <property type="entry name" value="Acyl-CoA dehydrogenase C-terminal domain-like"/>
    <property type="match status" value="1"/>
</dbReference>
<feature type="domain" description="Acyl-CoA dehydrogenase/oxidase C-terminal" evidence="6">
    <location>
        <begin position="229"/>
        <end position="372"/>
    </location>
</feature>
<dbReference type="PIRSF" id="PIRSF016578">
    <property type="entry name" value="HsaA"/>
    <property type="match status" value="1"/>
</dbReference>
<evidence type="ECO:0000256" key="5">
    <source>
        <dbReference type="RuleBase" id="RU362125"/>
    </source>
</evidence>
<dbReference type="InterPro" id="IPR006091">
    <property type="entry name" value="Acyl-CoA_Oxase/DH_mid-dom"/>
</dbReference>
<evidence type="ECO:0000256" key="1">
    <source>
        <dbReference type="ARBA" id="ARBA00001974"/>
    </source>
</evidence>
<accession>A0A1B2DP03</accession>
<comment type="similarity">
    <text evidence="2 5">Belongs to the acyl-CoA dehydrogenase family.</text>
</comment>
<proteinExistence type="inferred from homology"/>
<dbReference type="Pfam" id="PF02770">
    <property type="entry name" value="Acyl-CoA_dh_M"/>
    <property type="match status" value="1"/>
</dbReference>
<dbReference type="AlphaFoldDB" id="A0A1B2DP03"/>
<dbReference type="PANTHER" id="PTHR43884">
    <property type="entry name" value="ACYL-COA DEHYDROGENASE"/>
    <property type="match status" value="1"/>
</dbReference>
<dbReference type="GO" id="GO:0050660">
    <property type="term" value="F:flavin adenine dinucleotide binding"/>
    <property type="evidence" value="ECO:0007669"/>
    <property type="project" value="InterPro"/>
</dbReference>
<dbReference type="PANTHER" id="PTHR43884:SF12">
    <property type="entry name" value="ISOVALERYL-COA DEHYDROGENASE, MITOCHONDRIAL-RELATED"/>
    <property type="match status" value="1"/>
</dbReference>
<sequence length="390" mass="42764">MKIELTPEQENWQNEFSAFVDSEMVPLADLNDSEERIHPDMLRKMAEAGYLGSMLPKKYGGMELDNVTLGILNEEAGRGCSSARSLLTVHGMVSLAILRWGTEQQRYNWLPKLATGSALAAFGLTEPNAGSDAKSIETTAELDGDEYVLNGRKKWITIAQIADLFLIFAKVGGQPAAFLVERERIGVSVLPMSGLLGARGSMIAEVVLSDCRIPQENLLGKLGMGLTHIALPCLDYGRYTIACGCVGLAQACLEASLEYGSTRVQFGRPLRDNQLIQKMIAEMAVQVKAARMLCYKVGYLRDSGDPDSIMETWTAKYFASTMLGKITSDTVQIHGANGCHSGFPVERYFRDAKINEIIEGTSQMHEMLIAEQQFVTSRRAGRTMAQTANS</sequence>
<comment type="cofactor">
    <cofactor evidence="1 5">
        <name>FAD</name>
        <dbReference type="ChEBI" id="CHEBI:57692"/>
    </cofactor>
</comment>
<dbReference type="Pfam" id="PF02771">
    <property type="entry name" value="Acyl-CoA_dh_N"/>
    <property type="match status" value="1"/>
</dbReference>
<name>A0A1B2DP03_9BACL</name>
<keyword evidence="3 5" id="KW-0285">Flavoprotein</keyword>
<gene>
    <name evidence="9" type="ORF">BBD42_25290</name>
</gene>
<evidence type="ECO:0000256" key="4">
    <source>
        <dbReference type="ARBA" id="ARBA00022827"/>
    </source>
</evidence>
<dbReference type="PROSITE" id="PS00072">
    <property type="entry name" value="ACYL_COA_DH_1"/>
    <property type="match status" value="1"/>
</dbReference>
<dbReference type="InterPro" id="IPR046373">
    <property type="entry name" value="Acyl-CoA_Oxase/DH_mid-dom_sf"/>
</dbReference>
<keyword evidence="5" id="KW-0560">Oxidoreductase</keyword>
<reference evidence="9" key="1">
    <citation type="submission" date="2016-08" db="EMBL/GenBank/DDBJ databases">
        <title>Complete Genome Seqeunce of Paenibacillus sp. BIHB 4019 from tea rhizoplane.</title>
        <authorList>
            <person name="Thakur R."/>
            <person name="Swarnkar M.K."/>
            <person name="Gulati A."/>
        </authorList>
    </citation>
    <scope>NUCLEOTIDE SEQUENCE [LARGE SCALE GENOMIC DNA]</scope>
    <source>
        <strain evidence="9">BIHB4019</strain>
    </source>
</reference>
<dbReference type="GO" id="GO:0003995">
    <property type="term" value="F:acyl-CoA dehydrogenase activity"/>
    <property type="evidence" value="ECO:0007669"/>
    <property type="project" value="InterPro"/>
</dbReference>
<dbReference type="Gene3D" id="2.40.110.10">
    <property type="entry name" value="Butyryl-CoA Dehydrogenase, subunit A, domain 2"/>
    <property type="match status" value="1"/>
</dbReference>
<dbReference type="InterPro" id="IPR006089">
    <property type="entry name" value="Acyl-CoA_DH_CS"/>
</dbReference>
<evidence type="ECO:0000259" key="8">
    <source>
        <dbReference type="Pfam" id="PF02771"/>
    </source>
</evidence>
<evidence type="ECO:0000256" key="3">
    <source>
        <dbReference type="ARBA" id="ARBA00022630"/>
    </source>
</evidence>
<dbReference type="RefSeq" id="WP_099520461.1">
    <property type="nucleotide sequence ID" value="NZ_CP016808.1"/>
</dbReference>
<dbReference type="InterPro" id="IPR013786">
    <property type="entry name" value="AcylCoA_DH/ox_N"/>
</dbReference>
<evidence type="ECO:0000259" key="7">
    <source>
        <dbReference type="Pfam" id="PF02770"/>
    </source>
</evidence>
<dbReference type="Pfam" id="PF00441">
    <property type="entry name" value="Acyl-CoA_dh_1"/>
    <property type="match status" value="1"/>
</dbReference>
<evidence type="ECO:0000256" key="2">
    <source>
        <dbReference type="ARBA" id="ARBA00009347"/>
    </source>
</evidence>
<keyword evidence="4 5" id="KW-0274">FAD</keyword>
<dbReference type="InterPro" id="IPR009075">
    <property type="entry name" value="AcylCo_DH/oxidase_C"/>
</dbReference>
<dbReference type="Gene3D" id="1.20.140.10">
    <property type="entry name" value="Butyryl-CoA Dehydrogenase, subunit A, domain 3"/>
    <property type="match status" value="1"/>
</dbReference>
<dbReference type="InterPro" id="IPR037069">
    <property type="entry name" value="AcylCoA_DH/ox_N_sf"/>
</dbReference>
<feature type="domain" description="Acyl-CoA oxidase/dehydrogenase middle" evidence="7">
    <location>
        <begin position="121"/>
        <end position="211"/>
    </location>
</feature>
<dbReference type="InterPro" id="IPR036250">
    <property type="entry name" value="AcylCo_DH-like_C"/>
</dbReference>
<protein>
    <submittedName>
        <fullName evidence="9">Acyl-CoA dehydrogenase</fullName>
    </submittedName>
</protein>
<evidence type="ECO:0000313" key="9">
    <source>
        <dbReference type="EMBL" id="ANY69427.1"/>
    </source>
</evidence>
<evidence type="ECO:0000259" key="6">
    <source>
        <dbReference type="Pfam" id="PF00441"/>
    </source>
</evidence>
<dbReference type="FunFam" id="1.20.140.10:FF:000004">
    <property type="entry name" value="Acyl-CoA dehydrogenase FadE25"/>
    <property type="match status" value="1"/>
</dbReference>
<feature type="domain" description="Acyl-CoA dehydrogenase/oxidase N-terminal" evidence="8">
    <location>
        <begin position="6"/>
        <end position="116"/>
    </location>
</feature>
<organism evidence="9">
    <name type="scientific">Paenibacillus sp. BIHB 4019</name>
    <dbReference type="NCBI Taxonomy" id="1870819"/>
    <lineage>
        <taxon>Bacteria</taxon>
        <taxon>Bacillati</taxon>
        <taxon>Bacillota</taxon>
        <taxon>Bacilli</taxon>
        <taxon>Bacillales</taxon>
        <taxon>Paenibacillaceae</taxon>
        <taxon>Paenibacillus</taxon>
    </lineage>
</organism>
<dbReference type="InterPro" id="IPR009100">
    <property type="entry name" value="AcylCoA_DH/oxidase_NM_dom_sf"/>
</dbReference>
<dbReference type="SUPFAM" id="SSF56645">
    <property type="entry name" value="Acyl-CoA dehydrogenase NM domain-like"/>
    <property type="match status" value="1"/>
</dbReference>
<dbReference type="Gene3D" id="1.10.540.10">
    <property type="entry name" value="Acyl-CoA dehydrogenase/oxidase, N-terminal domain"/>
    <property type="match status" value="1"/>
</dbReference>